<feature type="region of interest" description="Disordered" evidence="2">
    <location>
        <begin position="1"/>
        <end position="56"/>
    </location>
</feature>
<evidence type="ECO:0000256" key="2">
    <source>
        <dbReference type="SAM" id="MobiDB-lite"/>
    </source>
</evidence>
<evidence type="ECO:0000313" key="4">
    <source>
        <dbReference type="EMBL" id="TBU57937.1"/>
    </source>
</evidence>
<evidence type="ECO:0000256" key="1">
    <source>
        <dbReference type="RuleBase" id="RU363044"/>
    </source>
</evidence>
<dbReference type="EC" id="5.6.2.3" evidence="1"/>
<keyword evidence="1" id="KW-0234">DNA repair</keyword>
<dbReference type="GO" id="GO:0005524">
    <property type="term" value="F:ATP binding"/>
    <property type="evidence" value="ECO:0007669"/>
    <property type="project" value="UniProtKB-KW"/>
</dbReference>
<accession>A0A4Q9PTU6</accession>
<dbReference type="InterPro" id="IPR010285">
    <property type="entry name" value="DNA_helicase_pif1-like_DEAD"/>
</dbReference>
<dbReference type="InterPro" id="IPR051055">
    <property type="entry name" value="PIF1_helicase"/>
</dbReference>
<keyword evidence="5" id="KW-1185">Reference proteome</keyword>
<comment type="cofactor">
    <cofactor evidence="1">
        <name>Mg(2+)</name>
        <dbReference type="ChEBI" id="CHEBI:18420"/>
    </cofactor>
</comment>
<organism evidence="4 5">
    <name type="scientific">Dichomitus squalens</name>
    <dbReference type="NCBI Taxonomy" id="114155"/>
    <lineage>
        <taxon>Eukaryota</taxon>
        <taxon>Fungi</taxon>
        <taxon>Dikarya</taxon>
        <taxon>Basidiomycota</taxon>
        <taxon>Agaricomycotina</taxon>
        <taxon>Agaricomycetes</taxon>
        <taxon>Polyporales</taxon>
        <taxon>Polyporaceae</taxon>
        <taxon>Dichomitus</taxon>
    </lineage>
</organism>
<dbReference type="GO" id="GO:0000723">
    <property type="term" value="P:telomere maintenance"/>
    <property type="evidence" value="ECO:0007669"/>
    <property type="project" value="InterPro"/>
</dbReference>
<dbReference type="PANTHER" id="PTHR47642">
    <property type="entry name" value="ATP-DEPENDENT DNA HELICASE"/>
    <property type="match status" value="1"/>
</dbReference>
<dbReference type="GO" id="GO:0016887">
    <property type="term" value="F:ATP hydrolysis activity"/>
    <property type="evidence" value="ECO:0007669"/>
    <property type="project" value="RHEA"/>
</dbReference>
<dbReference type="AlphaFoldDB" id="A0A4Q9PTU6"/>
<dbReference type="EMBL" id="ML145131">
    <property type="protein sequence ID" value="TBU57937.1"/>
    <property type="molecule type" value="Genomic_DNA"/>
</dbReference>
<keyword evidence="1" id="KW-0378">Hydrolase</keyword>
<dbReference type="STRING" id="114155.A0A4Q9PTU6"/>
<name>A0A4Q9PTU6_9APHY</name>
<gene>
    <name evidence="4" type="ORF">BD310DRAFT_511545</name>
</gene>
<keyword evidence="1" id="KW-0227">DNA damage</keyword>
<dbReference type="GO" id="GO:0006310">
    <property type="term" value="P:DNA recombination"/>
    <property type="evidence" value="ECO:0007669"/>
    <property type="project" value="UniProtKB-KW"/>
</dbReference>
<reference evidence="4 5" key="1">
    <citation type="submission" date="2019-01" db="EMBL/GenBank/DDBJ databases">
        <title>Draft genome sequences of three monokaryotic isolates of the white-rot basidiomycete fungus Dichomitus squalens.</title>
        <authorList>
            <consortium name="DOE Joint Genome Institute"/>
            <person name="Lopez S.C."/>
            <person name="Andreopoulos B."/>
            <person name="Pangilinan J."/>
            <person name="Lipzen A."/>
            <person name="Riley R."/>
            <person name="Ahrendt S."/>
            <person name="Ng V."/>
            <person name="Barry K."/>
            <person name="Daum C."/>
            <person name="Grigoriev I.V."/>
            <person name="Hilden K.S."/>
            <person name="Makela M.R."/>
            <person name="de Vries R.P."/>
        </authorList>
    </citation>
    <scope>NUCLEOTIDE SEQUENCE [LARGE SCALE GENOMIC DNA]</scope>
    <source>
        <strain evidence="4 5">CBS 464.89</strain>
    </source>
</reference>
<protein>
    <recommendedName>
        <fullName evidence="1">ATP-dependent DNA helicase</fullName>
        <ecNumber evidence="1">5.6.2.3</ecNumber>
    </recommendedName>
</protein>
<dbReference type="Gene3D" id="3.40.50.300">
    <property type="entry name" value="P-loop containing nucleotide triphosphate hydrolases"/>
    <property type="match status" value="1"/>
</dbReference>
<dbReference type="Proteomes" id="UP000292082">
    <property type="component" value="Unassembled WGS sequence"/>
</dbReference>
<keyword evidence="1" id="KW-0547">Nucleotide-binding</keyword>
<evidence type="ECO:0000259" key="3">
    <source>
        <dbReference type="Pfam" id="PF05970"/>
    </source>
</evidence>
<keyword evidence="1" id="KW-0233">DNA recombination</keyword>
<keyword evidence="1" id="KW-0067">ATP-binding</keyword>
<dbReference type="InterPro" id="IPR027417">
    <property type="entry name" value="P-loop_NTPase"/>
</dbReference>
<dbReference type="Pfam" id="PF05970">
    <property type="entry name" value="PIF1"/>
    <property type="match status" value="1"/>
</dbReference>
<comment type="catalytic activity">
    <reaction evidence="1">
        <text>ATP + H2O = ADP + phosphate + H(+)</text>
        <dbReference type="Rhea" id="RHEA:13065"/>
        <dbReference type="ChEBI" id="CHEBI:15377"/>
        <dbReference type="ChEBI" id="CHEBI:15378"/>
        <dbReference type="ChEBI" id="CHEBI:30616"/>
        <dbReference type="ChEBI" id="CHEBI:43474"/>
        <dbReference type="ChEBI" id="CHEBI:456216"/>
        <dbReference type="EC" id="5.6.2.3"/>
    </reaction>
</comment>
<keyword evidence="1 4" id="KW-0347">Helicase</keyword>
<dbReference type="GO" id="GO:0006281">
    <property type="term" value="P:DNA repair"/>
    <property type="evidence" value="ECO:0007669"/>
    <property type="project" value="UniProtKB-KW"/>
</dbReference>
<sequence length="217" mass="23818">MTRSAVLSTTTTNPRKRKSTGDLGVSGKQDDASNKRRRTLDSFFTPQVSISSPTKQEKGSCEVVALNTEQRRVLQMVVDEGKNVFFTGAAGKSLLLRAIISALKKKYDKNPAVISVTASTGMAASNIGGMTIHSWGAVTPGMHNIDRQISCIKTCTPAFKRWKQIKVLVIDEVSMVDGELFDTLAKLADQLRNKRTDRPFGGIQVRPISAYMLPRPF</sequence>
<feature type="domain" description="DNA helicase Pif1-like DEAD-box helicase" evidence="3">
    <location>
        <begin position="66"/>
        <end position="205"/>
    </location>
</feature>
<dbReference type="SUPFAM" id="SSF52540">
    <property type="entry name" value="P-loop containing nucleoside triphosphate hydrolases"/>
    <property type="match status" value="1"/>
</dbReference>
<dbReference type="GO" id="GO:0043139">
    <property type="term" value="F:5'-3' DNA helicase activity"/>
    <property type="evidence" value="ECO:0007669"/>
    <property type="project" value="UniProtKB-EC"/>
</dbReference>
<evidence type="ECO:0000313" key="5">
    <source>
        <dbReference type="Proteomes" id="UP000292082"/>
    </source>
</evidence>
<comment type="similarity">
    <text evidence="1">Belongs to the helicase family.</text>
</comment>
<feature type="compositionally biased region" description="Polar residues" evidence="2">
    <location>
        <begin position="1"/>
        <end position="13"/>
    </location>
</feature>
<feature type="compositionally biased region" description="Polar residues" evidence="2">
    <location>
        <begin position="42"/>
        <end position="54"/>
    </location>
</feature>
<dbReference type="PANTHER" id="PTHR47642:SF5">
    <property type="entry name" value="ATP-DEPENDENT DNA HELICASE"/>
    <property type="match status" value="1"/>
</dbReference>
<proteinExistence type="inferred from homology"/>